<evidence type="ECO:0000313" key="8">
    <source>
        <dbReference type="EMBL" id="GGB51898.1"/>
    </source>
</evidence>
<comment type="similarity">
    <text evidence="2">Belongs to the ABC transporter superfamily.</text>
</comment>
<accession>A0ABQ1IVA6</accession>
<keyword evidence="3" id="KW-0813">Transport</keyword>
<dbReference type="InterPro" id="IPR017871">
    <property type="entry name" value="ABC_transporter-like_CS"/>
</dbReference>
<comment type="caution">
    <text evidence="8">The sequence shown here is derived from an EMBL/GenBank/DDBJ whole genome shotgun (WGS) entry which is preliminary data.</text>
</comment>
<gene>
    <name evidence="8" type="ORF">GCM10011505_36260</name>
</gene>
<protein>
    <submittedName>
        <fullName evidence="8">ABC transporter ATP-binding protein</fullName>
    </submittedName>
</protein>
<keyword evidence="4" id="KW-0547">Nucleotide-binding</keyword>
<comment type="subcellular location">
    <subcellularLocation>
        <location evidence="1">Cell inner membrane</location>
        <topology evidence="1">Peripheral membrane protein</topology>
    </subcellularLocation>
</comment>
<evidence type="ECO:0000259" key="7">
    <source>
        <dbReference type="PROSITE" id="PS50893"/>
    </source>
</evidence>
<dbReference type="CDD" id="cd03257">
    <property type="entry name" value="ABC_NikE_OppD_transporters"/>
    <property type="match status" value="2"/>
</dbReference>
<keyword evidence="9" id="KW-1185">Reference proteome</keyword>
<evidence type="ECO:0000256" key="1">
    <source>
        <dbReference type="ARBA" id="ARBA00004417"/>
    </source>
</evidence>
<dbReference type="InterPro" id="IPR003593">
    <property type="entry name" value="AAA+_ATPase"/>
</dbReference>
<dbReference type="SUPFAM" id="SSF52540">
    <property type="entry name" value="P-loop containing nucleoside triphosphate hydrolases"/>
    <property type="match status" value="2"/>
</dbReference>
<dbReference type="EMBL" id="BMDZ01000049">
    <property type="protein sequence ID" value="GGB51898.1"/>
    <property type="molecule type" value="Genomic_DNA"/>
</dbReference>
<evidence type="ECO:0000313" key="9">
    <source>
        <dbReference type="Proteomes" id="UP000603352"/>
    </source>
</evidence>
<evidence type="ECO:0000256" key="6">
    <source>
        <dbReference type="SAM" id="MobiDB-lite"/>
    </source>
</evidence>
<reference evidence="9" key="1">
    <citation type="journal article" date="2019" name="Int. J. Syst. Evol. Microbiol.">
        <title>The Global Catalogue of Microorganisms (GCM) 10K type strain sequencing project: providing services to taxonomists for standard genome sequencing and annotation.</title>
        <authorList>
            <consortium name="The Broad Institute Genomics Platform"/>
            <consortium name="The Broad Institute Genome Sequencing Center for Infectious Disease"/>
            <person name="Wu L."/>
            <person name="Ma J."/>
        </authorList>
    </citation>
    <scope>NUCLEOTIDE SEQUENCE [LARGE SCALE GENOMIC DNA]</scope>
    <source>
        <strain evidence="9">CGMCC 1.10188</strain>
    </source>
</reference>
<evidence type="ECO:0000256" key="2">
    <source>
        <dbReference type="ARBA" id="ARBA00005417"/>
    </source>
</evidence>
<feature type="domain" description="ABC transporter" evidence="7">
    <location>
        <begin position="349"/>
        <end position="607"/>
    </location>
</feature>
<dbReference type="Proteomes" id="UP000603352">
    <property type="component" value="Unassembled WGS sequence"/>
</dbReference>
<sequence length="671" mass="71670">MSQSRHVLRPAGRSAMHPLTGSRTPAVTRPLLAVRDLVVRFALPEGALTAVDGVSFTINPGRITALVGESGSGKSVLTQAVMGLLPSLARIDGGSAVFTDPLDNTATNLAELPANSRAMRRIRGGRIGMIFQEPMSALSPLHTLGDQITEAVRLHLQLDGSDAREVAADMLHRVGFPNPRVALDRYPFELSGGLRQRGVIAMALAAKPALLIADEPTTALDVTLQAQILKLLRDLQDEMGMGVLLITHDLGVVASLADDMVVLYRGKVMEAGPADTLIRDPRHAYLKALLGAVPRIGMDRDERLVPLRAVALDPKLAVSAVGKHGLATTAPTTTSANMGDALAAGTPLLSVEGLTKRFVSRGAGIFSRGGGAGVLAVDNVSFTVGRAESVGLVGESGCGKTTTSRMLLGAIRADEGRIMFRGDNDVQATDLATLSDHGWIPFRRRLQYVFQDPFHSLNPRMTVYDIIAEPLEIHGAGTARERAERVKALMKVVGLDIRHLRRYPHSFSGGQRQRIGIARALALGPELLILDEPVSALDVSVQAQVLNLLKDLQSVLGLGYLFISHNLAVVDYMCDRILVMCAGRIVESAPRDRLFSAPTHPYTRALIAAVPEADPDRRLDFAALMDGRASDPAVWPEPWRLLPGGASRMSEIAPGHFVRVGADMADAGAAA</sequence>
<dbReference type="Gene3D" id="3.40.50.300">
    <property type="entry name" value="P-loop containing nucleotide triphosphate hydrolases"/>
    <property type="match status" value="2"/>
</dbReference>
<dbReference type="NCBIfam" id="NF007739">
    <property type="entry name" value="PRK10419.1"/>
    <property type="match status" value="2"/>
</dbReference>
<evidence type="ECO:0000256" key="4">
    <source>
        <dbReference type="ARBA" id="ARBA00022741"/>
    </source>
</evidence>
<dbReference type="InterPro" id="IPR027417">
    <property type="entry name" value="P-loop_NTPase"/>
</dbReference>
<dbReference type="PANTHER" id="PTHR43776:SF7">
    <property type="entry name" value="D,D-DIPEPTIDE TRANSPORT ATP-BINDING PROTEIN DDPF-RELATED"/>
    <property type="match status" value="1"/>
</dbReference>
<evidence type="ECO:0000256" key="3">
    <source>
        <dbReference type="ARBA" id="ARBA00022448"/>
    </source>
</evidence>
<dbReference type="NCBIfam" id="NF008453">
    <property type="entry name" value="PRK11308.1"/>
    <property type="match status" value="2"/>
</dbReference>
<organism evidence="8 9">
    <name type="scientific">Tistrella bauzanensis</name>
    <dbReference type="NCBI Taxonomy" id="657419"/>
    <lineage>
        <taxon>Bacteria</taxon>
        <taxon>Pseudomonadati</taxon>
        <taxon>Pseudomonadota</taxon>
        <taxon>Alphaproteobacteria</taxon>
        <taxon>Geminicoccales</taxon>
        <taxon>Geminicoccaceae</taxon>
        <taxon>Tistrella</taxon>
    </lineage>
</organism>
<keyword evidence="5 8" id="KW-0067">ATP-binding</keyword>
<proteinExistence type="inferred from homology"/>
<dbReference type="SMART" id="SM00382">
    <property type="entry name" value="AAA"/>
    <property type="match status" value="2"/>
</dbReference>
<name>A0ABQ1IVA6_9PROT</name>
<dbReference type="PROSITE" id="PS50893">
    <property type="entry name" value="ABC_TRANSPORTER_2"/>
    <property type="match status" value="2"/>
</dbReference>
<dbReference type="GO" id="GO:0005524">
    <property type="term" value="F:ATP binding"/>
    <property type="evidence" value="ECO:0007669"/>
    <property type="project" value="UniProtKB-KW"/>
</dbReference>
<dbReference type="InterPro" id="IPR013563">
    <property type="entry name" value="Oligopep_ABC_C"/>
</dbReference>
<dbReference type="InterPro" id="IPR050319">
    <property type="entry name" value="ABC_transp_ATP-bind"/>
</dbReference>
<dbReference type="Pfam" id="PF08352">
    <property type="entry name" value="oligo_HPY"/>
    <property type="match status" value="2"/>
</dbReference>
<feature type="domain" description="ABC transporter" evidence="7">
    <location>
        <begin position="32"/>
        <end position="290"/>
    </location>
</feature>
<evidence type="ECO:0000256" key="5">
    <source>
        <dbReference type="ARBA" id="ARBA00022840"/>
    </source>
</evidence>
<dbReference type="InterPro" id="IPR003439">
    <property type="entry name" value="ABC_transporter-like_ATP-bd"/>
</dbReference>
<feature type="region of interest" description="Disordered" evidence="6">
    <location>
        <begin position="1"/>
        <end position="22"/>
    </location>
</feature>
<dbReference type="PANTHER" id="PTHR43776">
    <property type="entry name" value="TRANSPORT ATP-BINDING PROTEIN"/>
    <property type="match status" value="1"/>
</dbReference>
<dbReference type="Pfam" id="PF00005">
    <property type="entry name" value="ABC_tran"/>
    <property type="match status" value="2"/>
</dbReference>
<dbReference type="PROSITE" id="PS00211">
    <property type="entry name" value="ABC_TRANSPORTER_1"/>
    <property type="match status" value="1"/>
</dbReference>